<gene>
    <name evidence="7" type="primary">iorA_2</name>
    <name evidence="9" type="synonym">iorA_3</name>
    <name evidence="9" type="ORF">NCTC10894_04116</name>
    <name evidence="8" type="ORF">R77569_03754</name>
    <name evidence="7" type="ORF">R77591_04534</name>
</gene>
<dbReference type="EMBL" id="CAUDKV010000018">
    <property type="protein sequence ID" value="CAJ0886839.1"/>
    <property type="molecule type" value="Genomic_DNA"/>
</dbReference>
<dbReference type="RefSeq" id="WP_045218774.1">
    <property type="nucleotide sequence ID" value="NZ_BAAAEC010000011.1"/>
</dbReference>
<protein>
    <submittedName>
        <fullName evidence="7">Isoquinoline 1-oxidoreductase subunit alpha</fullName>
        <ecNumber evidence="7">1.3.99.16</ecNumber>
    </submittedName>
</protein>
<evidence type="ECO:0000313" key="9">
    <source>
        <dbReference type="EMBL" id="SUE36097.1"/>
    </source>
</evidence>
<dbReference type="Proteomes" id="UP000255008">
    <property type="component" value="Unassembled WGS sequence"/>
</dbReference>
<dbReference type="InterPro" id="IPR051452">
    <property type="entry name" value="Diverse_Oxidoreductases"/>
</dbReference>
<keyword evidence="2" id="KW-0479">Metal-binding</keyword>
<dbReference type="Proteomes" id="UP001190452">
    <property type="component" value="Unassembled WGS sequence"/>
</dbReference>
<dbReference type="EC" id="1.3.99.16" evidence="7"/>
<dbReference type="EMBL" id="CATVXE010000028">
    <property type="protein sequence ID" value="CAJ0696123.1"/>
    <property type="molecule type" value="Genomic_DNA"/>
</dbReference>
<dbReference type="Proteomes" id="UP001190002">
    <property type="component" value="Unassembled WGS sequence"/>
</dbReference>
<dbReference type="Pfam" id="PF00111">
    <property type="entry name" value="Fer2"/>
    <property type="match status" value="1"/>
</dbReference>
<dbReference type="InterPro" id="IPR012675">
    <property type="entry name" value="Beta-grasp_dom_sf"/>
</dbReference>
<evidence type="ECO:0000313" key="11">
    <source>
        <dbReference type="Proteomes" id="UP001190002"/>
    </source>
</evidence>
<evidence type="ECO:0000313" key="12">
    <source>
        <dbReference type="Proteomes" id="UP001190452"/>
    </source>
</evidence>
<dbReference type="InterPro" id="IPR036010">
    <property type="entry name" value="2Fe-2S_ferredoxin-like_sf"/>
</dbReference>
<name>A0A0D5AUM5_9RALS</name>
<keyword evidence="12" id="KW-1185">Reference proteome</keyword>
<evidence type="ECO:0000256" key="4">
    <source>
        <dbReference type="ARBA" id="ARBA00023004"/>
    </source>
</evidence>
<organism evidence="7 11">
    <name type="scientific">Ralstonia mannitolilytica</name>
    <dbReference type="NCBI Taxonomy" id="105219"/>
    <lineage>
        <taxon>Bacteria</taxon>
        <taxon>Pseudomonadati</taxon>
        <taxon>Pseudomonadota</taxon>
        <taxon>Betaproteobacteria</taxon>
        <taxon>Burkholderiales</taxon>
        <taxon>Burkholderiaceae</taxon>
        <taxon>Ralstonia</taxon>
    </lineage>
</organism>
<dbReference type="GO" id="GO:0051537">
    <property type="term" value="F:2 iron, 2 sulfur cluster binding"/>
    <property type="evidence" value="ECO:0007669"/>
    <property type="project" value="UniProtKB-KW"/>
</dbReference>
<dbReference type="Pfam" id="PF01799">
    <property type="entry name" value="Fer2_2"/>
    <property type="match status" value="1"/>
</dbReference>
<dbReference type="FunFam" id="3.10.20.30:FF:000020">
    <property type="entry name" value="Xanthine dehydrogenase iron-sulfur subunit"/>
    <property type="match status" value="1"/>
</dbReference>
<dbReference type="AlphaFoldDB" id="A0A0D5AUM5"/>
<evidence type="ECO:0000256" key="1">
    <source>
        <dbReference type="ARBA" id="ARBA00022714"/>
    </source>
</evidence>
<keyword evidence="5" id="KW-0411">Iron-sulfur</keyword>
<dbReference type="InterPro" id="IPR006058">
    <property type="entry name" value="2Fe2S_fd_BS"/>
</dbReference>
<reference evidence="9 10" key="1">
    <citation type="submission" date="2018-06" db="EMBL/GenBank/DDBJ databases">
        <authorList>
            <consortium name="Pathogen Informatics"/>
            <person name="Doyle S."/>
        </authorList>
    </citation>
    <scope>NUCLEOTIDE SEQUENCE [LARGE SCALE GENOMIC DNA]</scope>
    <source>
        <strain evidence="9 10">NCTC10894</strain>
    </source>
</reference>
<dbReference type="SUPFAM" id="SSF54292">
    <property type="entry name" value="2Fe-2S ferredoxin-like"/>
    <property type="match status" value="1"/>
</dbReference>
<dbReference type="Gene3D" id="3.10.20.30">
    <property type="match status" value="1"/>
</dbReference>
<keyword evidence="4" id="KW-0408">Iron</keyword>
<reference evidence="7 12" key="2">
    <citation type="submission" date="2023-07" db="EMBL/GenBank/DDBJ databases">
        <authorList>
            <person name="Peeters C."/>
        </authorList>
    </citation>
    <scope>NUCLEOTIDE SEQUENCE</scope>
    <source>
        <strain evidence="8 12">R-77569</strain>
        <strain evidence="7">R-77591</strain>
    </source>
</reference>
<dbReference type="PROSITE" id="PS00197">
    <property type="entry name" value="2FE2S_FER_1"/>
    <property type="match status" value="1"/>
</dbReference>
<proteinExistence type="predicted"/>
<dbReference type="PROSITE" id="PS51085">
    <property type="entry name" value="2FE2S_FER_2"/>
    <property type="match status" value="1"/>
</dbReference>
<sequence length="152" mass="15923">MVTLNINGKPVEVDADPSTPLLWALRDNLGLTGTKFGCGVASCGACTVHLNGQPTRSCVLPISAVAGQQITTSEHIADDKVGKAVLEAWVKHDVAQCGYCQSGQMMSAVGLLRSKKKPTDADIDAAMAGNLCRCATYQRIRAAIHDAAKSLA</sequence>
<keyword evidence="3 7" id="KW-0560">Oxidoreductase</keyword>
<evidence type="ECO:0000313" key="10">
    <source>
        <dbReference type="Proteomes" id="UP000255008"/>
    </source>
</evidence>
<evidence type="ECO:0000256" key="2">
    <source>
        <dbReference type="ARBA" id="ARBA00022723"/>
    </source>
</evidence>
<dbReference type="InterPro" id="IPR036884">
    <property type="entry name" value="2Fe-2S-bd_dom_sf"/>
</dbReference>
<keyword evidence="1" id="KW-0001">2Fe-2S</keyword>
<dbReference type="GO" id="GO:0046872">
    <property type="term" value="F:metal ion binding"/>
    <property type="evidence" value="ECO:0007669"/>
    <property type="project" value="UniProtKB-KW"/>
</dbReference>
<dbReference type="EMBL" id="UGVE01000002">
    <property type="protein sequence ID" value="SUE36097.1"/>
    <property type="molecule type" value="Genomic_DNA"/>
</dbReference>
<dbReference type="KEGG" id="rmn:TK49_18240"/>
<dbReference type="SUPFAM" id="SSF47741">
    <property type="entry name" value="CO dehydrogenase ISP C-domain like"/>
    <property type="match status" value="1"/>
</dbReference>
<dbReference type="InterPro" id="IPR002888">
    <property type="entry name" value="2Fe-2S-bd"/>
</dbReference>
<accession>A0A0D5AUM5</accession>
<evidence type="ECO:0000256" key="5">
    <source>
        <dbReference type="ARBA" id="ARBA00023014"/>
    </source>
</evidence>
<evidence type="ECO:0000259" key="6">
    <source>
        <dbReference type="PROSITE" id="PS51085"/>
    </source>
</evidence>
<dbReference type="GO" id="GO:0047121">
    <property type="term" value="F:isoquinoline 1-oxidoreductase activity"/>
    <property type="evidence" value="ECO:0007669"/>
    <property type="project" value="UniProtKB-EC"/>
</dbReference>
<dbReference type="InterPro" id="IPR001041">
    <property type="entry name" value="2Fe-2S_ferredoxin-type"/>
</dbReference>
<comment type="caution">
    <text evidence="7">The sequence shown here is derived from an EMBL/GenBank/DDBJ whole genome shotgun (WGS) entry which is preliminary data.</text>
</comment>
<dbReference type="PANTHER" id="PTHR44379:SF2">
    <property type="entry name" value="BLR6218 PROTEIN"/>
    <property type="match status" value="1"/>
</dbReference>
<dbReference type="PANTHER" id="PTHR44379">
    <property type="entry name" value="OXIDOREDUCTASE WITH IRON-SULFUR SUBUNIT"/>
    <property type="match status" value="1"/>
</dbReference>
<evidence type="ECO:0000313" key="7">
    <source>
        <dbReference type="EMBL" id="CAJ0696123.1"/>
    </source>
</evidence>
<evidence type="ECO:0000256" key="3">
    <source>
        <dbReference type="ARBA" id="ARBA00023002"/>
    </source>
</evidence>
<evidence type="ECO:0000313" key="8">
    <source>
        <dbReference type="EMBL" id="CAJ0886839.1"/>
    </source>
</evidence>
<dbReference type="OrthoDB" id="9179439at2"/>
<dbReference type="CDD" id="cd00207">
    <property type="entry name" value="fer2"/>
    <property type="match status" value="1"/>
</dbReference>
<dbReference type="GeneID" id="34793333"/>
<dbReference type="Gene3D" id="1.10.150.120">
    <property type="entry name" value="[2Fe-2S]-binding domain"/>
    <property type="match status" value="1"/>
</dbReference>
<feature type="domain" description="2Fe-2S ferredoxin-type" evidence="6">
    <location>
        <begin position="1"/>
        <end position="76"/>
    </location>
</feature>